<reference evidence="2" key="2">
    <citation type="submission" date="2020-06" db="EMBL/GenBank/DDBJ databases">
        <title>Helianthus annuus Genome sequencing and assembly Release 2.</title>
        <authorList>
            <person name="Gouzy J."/>
            <person name="Langlade N."/>
            <person name="Munos S."/>
        </authorList>
    </citation>
    <scope>NUCLEOTIDE SEQUENCE</scope>
    <source>
        <tissue evidence="2">Leaves</tissue>
    </source>
</reference>
<accession>A0A9K3I9M6</accession>
<keyword evidence="1" id="KW-1133">Transmembrane helix</keyword>
<proteinExistence type="predicted"/>
<name>A0A9K3I9M6_HELAN</name>
<dbReference type="Gramene" id="mRNA:HanXRQr2_Chr09g0410921">
    <property type="protein sequence ID" value="mRNA:HanXRQr2_Chr09g0410921"/>
    <property type="gene ID" value="HanXRQr2_Chr09g0410921"/>
</dbReference>
<evidence type="ECO:0000313" key="2">
    <source>
        <dbReference type="EMBL" id="KAF5792873.1"/>
    </source>
</evidence>
<evidence type="ECO:0000256" key="1">
    <source>
        <dbReference type="SAM" id="Phobius"/>
    </source>
</evidence>
<dbReference type="AlphaFoldDB" id="A0A9K3I9M6"/>
<organism evidence="2 3">
    <name type="scientific">Helianthus annuus</name>
    <name type="common">Common sunflower</name>
    <dbReference type="NCBI Taxonomy" id="4232"/>
    <lineage>
        <taxon>Eukaryota</taxon>
        <taxon>Viridiplantae</taxon>
        <taxon>Streptophyta</taxon>
        <taxon>Embryophyta</taxon>
        <taxon>Tracheophyta</taxon>
        <taxon>Spermatophyta</taxon>
        <taxon>Magnoliopsida</taxon>
        <taxon>eudicotyledons</taxon>
        <taxon>Gunneridae</taxon>
        <taxon>Pentapetalae</taxon>
        <taxon>asterids</taxon>
        <taxon>campanulids</taxon>
        <taxon>Asterales</taxon>
        <taxon>Asteraceae</taxon>
        <taxon>Asteroideae</taxon>
        <taxon>Heliantheae alliance</taxon>
        <taxon>Heliantheae</taxon>
        <taxon>Helianthus</taxon>
    </lineage>
</organism>
<keyword evidence="1" id="KW-0812">Transmembrane</keyword>
<feature type="transmembrane region" description="Helical" evidence="1">
    <location>
        <begin position="32"/>
        <end position="53"/>
    </location>
</feature>
<protein>
    <recommendedName>
        <fullName evidence="4">Multi antimicrobial extrusion protein</fullName>
    </recommendedName>
</protein>
<evidence type="ECO:0000313" key="3">
    <source>
        <dbReference type="Proteomes" id="UP000215914"/>
    </source>
</evidence>
<gene>
    <name evidence="2" type="ORF">HanXRQr2_Chr09g0410921</name>
</gene>
<dbReference type="Proteomes" id="UP000215914">
    <property type="component" value="Unassembled WGS sequence"/>
</dbReference>
<keyword evidence="3" id="KW-1185">Reference proteome</keyword>
<comment type="caution">
    <text evidence="2">The sequence shown here is derived from an EMBL/GenBank/DDBJ whole genome shotgun (WGS) entry which is preliminary data.</text>
</comment>
<reference evidence="2" key="1">
    <citation type="journal article" date="2017" name="Nature">
        <title>The sunflower genome provides insights into oil metabolism, flowering and Asterid evolution.</title>
        <authorList>
            <person name="Badouin H."/>
            <person name="Gouzy J."/>
            <person name="Grassa C.J."/>
            <person name="Murat F."/>
            <person name="Staton S.E."/>
            <person name="Cottret L."/>
            <person name="Lelandais-Briere C."/>
            <person name="Owens G.L."/>
            <person name="Carrere S."/>
            <person name="Mayjonade B."/>
            <person name="Legrand L."/>
            <person name="Gill N."/>
            <person name="Kane N.C."/>
            <person name="Bowers J.E."/>
            <person name="Hubner S."/>
            <person name="Bellec A."/>
            <person name="Berard A."/>
            <person name="Berges H."/>
            <person name="Blanchet N."/>
            <person name="Boniface M.C."/>
            <person name="Brunel D."/>
            <person name="Catrice O."/>
            <person name="Chaidir N."/>
            <person name="Claudel C."/>
            <person name="Donnadieu C."/>
            <person name="Faraut T."/>
            <person name="Fievet G."/>
            <person name="Helmstetter N."/>
            <person name="King M."/>
            <person name="Knapp S.J."/>
            <person name="Lai Z."/>
            <person name="Le Paslier M.C."/>
            <person name="Lippi Y."/>
            <person name="Lorenzon L."/>
            <person name="Mandel J.R."/>
            <person name="Marage G."/>
            <person name="Marchand G."/>
            <person name="Marquand E."/>
            <person name="Bret-Mestries E."/>
            <person name="Morien E."/>
            <person name="Nambeesan S."/>
            <person name="Nguyen T."/>
            <person name="Pegot-Espagnet P."/>
            <person name="Pouilly N."/>
            <person name="Raftis F."/>
            <person name="Sallet E."/>
            <person name="Schiex T."/>
            <person name="Thomas J."/>
            <person name="Vandecasteele C."/>
            <person name="Vares D."/>
            <person name="Vear F."/>
            <person name="Vautrin S."/>
            <person name="Crespi M."/>
            <person name="Mangin B."/>
            <person name="Burke J.M."/>
            <person name="Salse J."/>
            <person name="Munos S."/>
            <person name="Vincourt P."/>
            <person name="Rieseberg L.H."/>
            <person name="Langlade N.B."/>
        </authorList>
    </citation>
    <scope>NUCLEOTIDE SEQUENCE</scope>
    <source>
        <tissue evidence="2">Leaves</tissue>
    </source>
</reference>
<dbReference type="PANTHER" id="PTHR11206">
    <property type="entry name" value="MULTIDRUG RESISTANCE PROTEIN"/>
    <property type="match status" value="1"/>
</dbReference>
<evidence type="ECO:0008006" key="4">
    <source>
        <dbReference type="Google" id="ProtNLM"/>
    </source>
</evidence>
<feature type="transmembrane region" description="Helical" evidence="1">
    <location>
        <begin position="59"/>
        <end position="79"/>
    </location>
</feature>
<sequence length="90" mass="9529">MPVLAISNVMDGVQGVLSGVVRGCGWQKMGTLVNLGAYYLVGLPCAVTLTFVYNLGGKGLWIGIICGSGVHALSLLVITTRTNWVLEVRH</sequence>
<dbReference type="EMBL" id="MNCJ02000324">
    <property type="protein sequence ID" value="KAF5792873.1"/>
    <property type="molecule type" value="Genomic_DNA"/>
</dbReference>
<keyword evidence="1" id="KW-0472">Membrane</keyword>